<dbReference type="PANTHER" id="PTHR47019">
    <property type="entry name" value="LIPID II FLIPPASE MURJ"/>
    <property type="match status" value="1"/>
</dbReference>
<protein>
    <submittedName>
        <fullName evidence="9">Lipid II flippase MurJ</fullName>
    </submittedName>
</protein>
<comment type="subcellular location">
    <subcellularLocation>
        <location evidence="1">Cell membrane</location>
        <topology evidence="1">Multi-pass membrane protein</topology>
    </subcellularLocation>
</comment>
<sequence>MNKAKLTIIYVIALAVAAKGLGLFRDIIITNKIGFNYVTDAIFIVIPFITLVFSVFNTVIRTSFRPMFASEFIDNPKKTMYNFKVLRNSLAGILFVISIVIFLFPSAVIYVFVPGVDEETANLATKMLKYSIFSLVFIGLVNIYNGFLQSVKVYGSEQYISLINNIIFILGLLFLYDAWGIHAIVFSILVGGLAQYIYIKVKFQFLTPSKDKVLAFDFKYLSKFANENKLIVYGGILSQLTVMVDKFIASFLKEGSITALHYASILNNLPITMVLMIITNIYFTNLSIDFNRDKDSFRKGIIVQTEKLLLFIIPIVVTFILLSSSIVRILFDRGNFESAGINMISSALMAYSIGLLFWSFKDVYMKAFYAAGNKAVPFSITVNSLFLNLIFSVILGYFFGHVGIAMATTISIMVNTFFIIYFFNKKVDKTFGRFQYIYIVKMITIGCILLFSSSFIVSFIQLTIYMDILIKVIIILLIYVVLVKLFKVERGSV</sequence>
<evidence type="ECO:0000256" key="3">
    <source>
        <dbReference type="ARBA" id="ARBA00022692"/>
    </source>
</evidence>
<accession>A0ABV7N7Q6</accession>
<dbReference type="InterPro" id="IPR004268">
    <property type="entry name" value="MurJ"/>
</dbReference>
<keyword evidence="4" id="KW-0133">Cell shape</keyword>
<dbReference type="PANTHER" id="PTHR47019:SF1">
    <property type="entry name" value="LIPID II FLIPPASE MURJ"/>
    <property type="match status" value="1"/>
</dbReference>
<dbReference type="InterPro" id="IPR051050">
    <property type="entry name" value="Lipid_II_flippase_MurJ/MviN"/>
</dbReference>
<evidence type="ECO:0000313" key="10">
    <source>
        <dbReference type="Proteomes" id="UP001595637"/>
    </source>
</evidence>
<keyword evidence="10" id="KW-1185">Reference proteome</keyword>
<feature type="transmembrane region" description="Helical" evidence="8">
    <location>
        <begin position="308"/>
        <end position="331"/>
    </location>
</feature>
<feature type="transmembrane region" description="Helical" evidence="8">
    <location>
        <begin position="468"/>
        <end position="486"/>
    </location>
</feature>
<feature type="transmembrane region" description="Helical" evidence="8">
    <location>
        <begin position="376"/>
        <end position="398"/>
    </location>
</feature>
<dbReference type="Pfam" id="PF03023">
    <property type="entry name" value="MurJ"/>
    <property type="match status" value="1"/>
</dbReference>
<feature type="transmembrane region" description="Helical" evidence="8">
    <location>
        <begin position="130"/>
        <end position="147"/>
    </location>
</feature>
<evidence type="ECO:0000256" key="6">
    <source>
        <dbReference type="ARBA" id="ARBA00022989"/>
    </source>
</evidence>
<name>A0ABV7N7Q6_9STAP</name>
<feature type="transmembrane region" description="Helical" evidence="8">
    <location>
        <begin position="230"/>
        <end position="249"/>
    </location>
</feature>
<proteinExistence type="predicted"/>
<organism evidence="9 10">
    <name type="scientific">Salinicoccus sesuvii</name>
    <dbReference type="NCBI Taxonomy" id="868281"/>
    <lineage>
        <taxon>Bacteria</taxon>
        <taxon>Bacillati</taxon>
        <taxon>Bacillota</taxon>
        <taxon>Bacilli</taxon>
        <taxon>Bacillales</taxon>
        <taxon>Staphylococcaceae</taxon>
        <taxon>Salinicoccus</taxon>
    </lineage>
</organism>
<evidence type="ECO:0000313" key="9">
    <source>
        <dbReference type="EMBL" id="MFC3389121.1"/>
    </source>
</evidence>
<evidence type="ECO:0000256" key="2">
    <source>
        <dbReference type="ARBA" id="ARBA00022475"/>
    </source>
</evidence>
<feature type="transmembrane region" description="Helical" evidence="8">
    <location>
        <begin position="269"/>
        <end position="288"/>
    </location>
</feature>
<keyword evidence="6 8" id="KW-1133">Transmembrane helix</keyword>
<feature type="transmembrane region" description="Helical" evidence="8">
    <location>
        <begin position="85"/>
        <end position="110"/>
    </location>
</feature>
<gene>
    <name evidence="9" type="ORF">ACFOEO_11090</name>
</gene>
<dbReference type="Proteomes" id="UP001595637">
    <property type="component" value="Unassembled WGS sequence"/>
</dbReference>
<reference evidence="10" key="1">
    <citation type="journal article" date="2019" name="Int. J. Syst. Evol. Microbiol.">
        <title>The Global Catalogue of Microorganisms (GCM) 10K type strain sequencing project: providing services to taxonomists for standard genome sequencing and annotation.</title>
        <authorList>
            <consortium name="The Broad Institute Genomics Platform"/>
            <consortium name="The Broad Institute Genome Sequencing Center for Infectious Disease"/>
            <person name="Wu L."/>
            <person name="Ma J."/>
        </authorList>
    </citation>
    <scope>NUCLEOTIDE SEQUENCE [LARGE SCALE GENOMIC DNA]</scope>
    <source>
        <strain evidence="10">CCM 7756</strain>
    </source>
</reference>
<evidence type="ECO:0000256" key="5">
    <source>
        <dbReference type="ARBA" id="ARBA00022984"/>
    </source>
</evidence>
<keyword evidence="5" id="KW-0573">Peptidoglycan synthesis</keyword>
<feature type="transmembrane region" description="Helical" evidence="8">
    <location>
        <begin position="42"/>
        <end position="64"/>
    </location>
</feature>
<evidence type="ECO:0000256" key="7">
    <source>
        <dbReference type="ARBA" id="ARBA00023136"/>
    </source>
</evidence>
<dbReference type="EMBL" id="JBHRVQ010000001">
    <property type="protein sequence ID" value="MFC3389121.1"/>
    <property type="molecule type" value="Genomic_DNA"/>
</dbReference>
<keyword evidence="7 8" id="KW-0472">Membrane</keyword>
<keyword evidence="2" id="KW-1003">Cell membrane</keyword>
<feature type="transmembrane region" description="Helical" evidence="8">
    <location>
        <begin position="436"/>
        <end position="462"/>
    </location>
</feature>
<feature type="transmembrane region" description="Helical" evidence="8">
    <location>
        <begin position="404"/>
        <end position="424"/>
    </location>
</feature>
<dbReference type="PRINTS" id="PR01806">
    <property type="entry name" value="VIRFACTRMVIN"/>
</dbReference>
<evidence type="ECO:0000256" key="1">
    <source>
        <dbReference type="ARBA" id="ARBA00004651"/>
    </source>
</evidence>
<feature type="transmembrane region" description="Helical" evidence="8">
    <location>
        <begin position="159"/>
        <end position="175"/>
    </location>
</feature>
<feature type="transmembrane region" description="Helical" evidence="8">
    <location>
        <begin position="181"/>
        <end position="199"/>
    </location>
</feature>
<dbReference type="RefSeq" id="WP_380655678.1">
    <property type="nucleotide sequence ID" value="NZ_JBHRVQ010000001.1"/>
</dbReference>
<evidence type="ECO:0000256" key="8">
    <source>
        <dbReference type="SAM" id="Phobius"/>
    </source>
</evidence>
<keyword evidence="3 8" id="KW-0812">Transmembrane</keyword>
<evidence type="ECO:0000256" key="4">
    <source>
        <dbReference type="ARBA" id="ARBA00022960"/>
    </source>
</evidence>
<feature type="transmembrane region" description="Helical" evidence="8">
    <location>
        <begin position="343"/>
        <end position="364"/>
    </location>
</feature>
<comment type="caution">
    <text evidence="9">The sequence shown here is derived from an EMBL/GenBank/DDBJ whole genome shotgun (WGS) entry which is preliminary data.</text>
</comment>